<dbReference type="PIRSF" id="PIRSF002741">
    <property type="entry name" value="MppA"/>
    <property type="match status" value="1"/>
</dbReference>
<evidence type="ECO:0000256" key="1">
    <source>
        <dbReference type="ARBA" id="ARBA00005695"/>
    </source>
</evidence>
<dbReference type="PROSITE" id="PS51318">
    <property type="entry name" value="TAT"/>
    <property type="match status" value="1"/>
</dbReference>
<dbReference type="Pfam" id="PF00496">
    <property type="entry name" value="SBP_bac_5"/>
    <property type="match status" value="1"/>
</dbReference>
<dbReference type="GO" id="GO:1904680">
    <property type="term" value="F:peptide transmembrane transporter activity"/>
    <property type="evidence" value="ECO:0007669"/>
    <property type="project" value="TreeGrafter"/>
</dbReference>
<keyword evidence="6" id="KW-1185">Reference proteome</keyword>
<dbReference type="InterPro" id="IPR006311">
    <property type="entry name" value="TAT_signal"/>
</dbReference>
<sequence>MSDDIDNGGGKAGFTRRDMMRIMAAGCVMSAGAGGLLVAPGAALAAPAPKRGGKIRVANESSSTADTLDPAKGSTSADYIRFFMFYSGLTQLDQSLTPQMNLAESLHTTDAKTWIIKLRKGVTFHDGKPVGPADVVYSLMRHKNAATASKVKPLADQFADAKASGPDEVTLTLASANADLPVILATPQLVIVKDGATDFSTGIGCGPYKLKSFQPGVSTVGVRNDSYFKPGMPYLDEIELIGISDSAARLNALLSGDVHLVNAVDPRSTQRVDATPGYALKETKSGLYTDLIMRGENPITAKPEFVEGMKYLFDREQIRSAVFRGYAVIGNDQPIPPGHRYFNASLPQRPHDPDKAKFLFQKAGALGSALPPIYATPDANGSIEMAVLLQQAGQKIGLNLQVNRVSSDGYWSNHWMKHPLGFGNINPRSSADVLFTQFFKSDAPWNESGWKNARFDQLLLAARSETDDAKRKQMYGEMQTIVSQQGRVGIPAFISFLDGYDKRIGGLGSIPTGPMMGGMFAEYVWWNA</sequence>
<comment type="similarity">
    <text evidence="1">Belongs to the bacterial solute-binding protein 5 family.</text>
</comment>
<dbReference type="SUPFAM" id="SSF53850">
    <property type="entry name" value="Periplasmic binding protein-like II"/>
    <property type="match status" value="1"/>
</dbReference>
<dbReference type="InterPro" id="IPR039424">
    <property type="entry name" value="SBP_5"/>
</dbReference>
<dbReference type="EMBL" id="CP002581">
    <property type="protein sequence ID" value="AJK49696.1"/>
    <property type="molecule type" value="Genomic_DNA"/>
</dbReference>
<dbReference type="CDD" id="cd08503">
    <property type="entry name" value="PBP2_NikA_DppA_OppA_like_17"/>
    <property type="match status" value="1"/>
</dbReference>
<reference evidence="6" key="1">
    <citation type="submission" date="2011-03" db="EMBL/GenBank/DDBJ databases">
        <authorList>
            <person name="Voget S."/>
            <person name="Streit W.R."/>
            <person name="Jaeger K.E."/>
            <person name="Daniel R."/>
        </authorList>
    </citation>
    <scope>NUCLEOTIDE SEQUENCE [LARGE SCALE GENOMIC DNA]</scope>
    <source>
        <strain evidence="6">PG1</strain>
    </source>
</reference>
<dbReference type="KEGG" id="bgp:BGL_2c16290"/>
<dbReference type="AlphaFoldDB" id="A0A0B6SBQ2"/>
<name>A0A0B6SBQ2_BURPL</name>
<accession>A0A0B6SBQ2</accession>
<dbReference type="RefSeq" id="WP_042628092.1">
    <property type="nucleotide sequence ID" value="NZ_CP002581.1"/>
</dbReference>
<dbReference type="PANTHER" id="PTHR30290:SF9">
    <property type="entry name" value="OLIGOPEPTIDE-BINDING PROTEIN APPA"/>
    <property type="match status" value="1"/>
</dbReference>
<dbReference type="Gene3D" id="3.40.190.10">
    <property type="entry name" value="Periplasmic binding protein-like II"/>
    <property type="match status" value="1"/>
</dbReference>
<keyword evidence="2" id="KW-0813">Transport</keyword>
<gene>
    <name evidence="5" type="ORF">BGL_2c16290</name>
</gene>
<dbReference type="GO" id="GO:0030288">
    <property type="term" value="C:outer membrane-bounded periplasmic space"/>
    <property type="evidence" value="ECO:0007669"/>
    <property type="project" value="UniProtKB-ARBA"/>
</dbReference>
<evidence type="ECO:0000313" key="5">
    <source>
        <dbReference type="EMBL" id="AJK49696.1"/>
    </source>
</evidence>
<dbReference type="InterPro" id="IPR000914">
    <property type="entry name" value="SBP_5_dom"/>
</dbReference>
<dbReference type="Gene3D" id="3.10.105.10">
    <property type="entry name" value="Dipeptide-binding Protein, Domain 3"/>
    <property type="match status" value="1"/>
</dbReference>
<organism evidence="5 6">
    <name type="scientific">Burkholderia plantarii</name>
    <dbReference type="NCBI Taxonomy" id="41899"/>
    <lineage>
        <taxon>Bacteria</taxon>
        <taxon>Pseudomonadati</taxon>
        <taxon>Pseudomonadota</taxon>
        <taxon>Betaproteobacteria</taxon>
        <taxon>Burkholderiales</taxon>
        <taxon>Burkholderiaceae</taxon>
        <taxon>Burkholderia</taxon>
    </lineage>
</organism>
<protein>
    <submittedName>
        <fullName evidence="5">Putative ABC transporter, periplasmic solute-binding protein</fullName>
    </submittedName>
</protein>
<evidence type="ECO:0000256" key="3">
    <source>
        <dbReference type="ARBA" id="ARBA00022729"/>
    </source>
</evidence>
<dbReference type="GO" id="GO:0015833">
    <property type="term" value="P:peptide transport"/>
    <property type="evidence" value="ECO:0007669"/>
    <property type="project" value="TreeGrafter"/>
</dbReference>
<feature type="domain" description="Solute-binding protein family 5" evidence="4">
    <location>
        <begin position="98"/>
        <end position="444"/>
    </location>
</feature>
<dbReference type="PANTHER" id="PTHR30290">
    <property type="entry name" value="PERIPLASMIC BINDING COMPONENT OF ABC TRANSPORTER"/>
    <property type="match status" value="1"/>
</dbReference>
<evidence type="ECO:0000259" key="4">
    <source>
        <dbReference type="Pfam" id="PF00496"/>
    </source>
</evidence>
<proteinExistence type="inferred from homology"/>
<evidence type="ECO:0000313" key="6">
    <source>
        <dbReference type="Proteomes" id="UP000031838"/>
    </source>
</evidence>
<dbReference type="HOGENOM" id="CLU_017028_7_4_4"/>
<dbReference type="InterPro" id="IPR030678">
    <property type="entry name" value="Peptide/Ni-bd"/>
</dbReference>
<dbReference type="Proteomes" id="UP000031838">
    <property type="component" value="Chromosome 2"/>
</dbReference>
<evidence type="ECO:0000256" key="2">
    <source>
        <dbReference type="ARBA" id="ARBA00022448"/>
    </source>
</evidence>
<dbReference type="Gene3D" id="3.90.76.10">
    <property type="entry name" value="Dipeptide-binding Protein, Domain 1"/>
    <property type="match status" value="1"/>
</dbReference>
<keyword evidence="3" id="KW-0732">Signal</keyword>
<reference evidence="5 6" key="2">
    <citation type="journal article" date="2016" name="Appl. Microbiol. Biotechnol.">
        <title>Mutations improving production and secretion of extracellular lipase by Burkholderia glumae PG1.</title>
        <authorList>
            <person name="Knapp A."/>
            <person name="Voget S."/>
            <person name="Gao R."/>
            <person name="Zaburannyi N."/>
            <person name="Krysciak D."/>
            <person name="Breuer M."/>
            <person name="Hauer B."/>
            <person name="Streit W.R."/>
            <person name="Muller R."/>
            <person name="Daniel R."/>
            <person name="Jaeger K.E."/>
        </authorList>
    </citation>
    <scope>NUCLEOTIDE SEQUENCE [LARGE SCALE GENOMIC DNA]</scope>
    <source>
        <strain evidence="5 6">PG1</strain>
    </source>
</reference>
<dbReference type="GO" id="GO:0043190">
    <property type="term" value="C:ATP-binding cassette (ABC) transporter complex"/>
    <property type="evidence" value="ECO:0007669"/>
    <property type="project" value="InterPro"/>
</dbReference>